<dbReference type="EMBL" id="ML004542">
    <property type="protein sequence ID" value="RKP28897.1"/>
    <property type="molecule type" value="Genomic_DNA"/>
</dbReference>
<keyword evidence="2" id="KW-1185">Reference proteome</keyword>
<organism evidence="1 2">
    <name type="scientific">Metschnikowia bicuspidata</name>
    <dbReference type="NCBI Taxonomy" id="27322"/>
    <lineage>
        <taxon>Eukaryota</taxon>
        <taxon>Fungi</taxon>
        <taxon>Dikarya</taxon>
        <taxon>Ascomycota</taxon>
        <taxon>Saccharomycotina</taxon>
        <taxon>Pichiomycetes</taxon>
        <taxon>Metschnikowiaceae</taxon>
        <taxon>Metschnikowia</taxon>
    </lineage>
</organism>
<proteinExistence type="predicted"/>
<name>A0A4P9Z884_9ASCO</name>
<evidence type="ECO:0000313" key="2">
    <source>
        <dbReference type="Proteomes" id="UP000268321"/>
    </source>
</evidence>
<protein>
    <submittedName>
        <fullName evidence="1">Uncharacterized protein</fullName>
    </submittedName>
</protein>
<dbReference type="Proteomes" id="UP000268321">
    <property type="component" value="Unassembled WGS sequence"/>
</dbReference>
<dbReference type="AlphaFoldDB" id="A0A4P9Z884"/>
<reference evidence="2" key="1">
    <citation type="journal article" date="2018" name="Nat. Microbiol.">
        <title>Leveraging single-cell genomics to expand the fungal tree of life.</title>
        <authorList>
            <person name="Ahrendt S.R."/>
            <person name="Quandt C.A."/>
            <person name="Ciobanu D."/>
            <person name="Clum A."/>
            <person name="Salamov A."/>
            <person name="Andreopoulos B."/>
            <person name="Cheng J.F."/>
            <person name="Woyke T."/>
            <person name="Pelin A."/>
            <person name="Henrissat B."/>
            <person name="Reynolds N.K."/>
            <person name="Benny G.L."/>
            <person name="Smith M.E."/>
            <person name="James T.Y."/>
            <person name="Grigoriev I.V."/>
        </authorList>
    </citation>
    <scope>NUCLEOTIDE SEQUENCE [LARGE SCALE GENOMIC DNA]</scope>
    <source>
        <strain evidence="2">Baker2002</strain>
    </source>
</reference>
<accession>A0A4P9Z884</accession>
<gene>
    <name evidence="1" type="ORF">METBISCDRAFT_28685</name>
</gene>
<sequence length="85" mass="10085">MTTFTVYSCSDINDKELVTTTLVREIIIPVIQTATSTRPRKIEKPDRGSNNDFTDLFDFFDFFGSYSDFDFTDFFDFFDFFDFDF</sequence>
<evidence type="ECO:0000313" key="1">
    <source>
        <dbReference type="EMBL" id="RKP28897.1"/>
    </source>
</evidence>